<evidence type="ECO:0000256" key="13">
    <source>
        <dbReference type="SAM" id="Phobius"/>
    </source>
</evidence>
<keyword evidence="10 12" id="KW-0604">Photosystem II</keyword>
<accession>A0A386AZT3</accession>
<dbReference type="Gene3D" id="1.10.287.740">
    <property type="entry name" value="Photosystem II PsbZ, reaction centre"/>
    <property type="match status" value="1"/>
</dbReference>
<keyword evidence="7 13" id="KW-1133">Transmembrane helix</keyword>
<keyword evidence="5 12" id="KW-0602">Photosynthesis</keyword>
<reference evidence="14" key="2">
    <citation type="journal article" date="2019" name="Mol. Phylogenet. Evol.">
        <title>Reassessment of the classification of bryopsidales (chlorophyta) based on chloroplast phylogenomic analyses.</title>
        <authorList>
            <person name="Cremen M.C."/>
            <person name="Leliaert F."/>
            <person name="West J."/>
            <person name="Lam D.W."/>
            <person name="Shimada S."/>
            <person name="Lopez-Bautista J.M."/>
            <person name="Verbruggen H."/>
        </authorList>
    </citation>
    <scope>NUCLEOTIDE SEQUENCE</scope>
</reference>
<dbReference type="GO" id="GO:0009539">
    <property type="term" value="C:photosystem II reaction center"/>
    <property type="evidence" value="ECO:0007669"/>
    <property type="project" value="InterPro"/>
</dbReference>
<dbReference type="InterPro" id="IPR036512">
    <property type="entry name" value="PSII_PsbZ_sf"/>
</dbReference>
<evidence type="ECO:0000256" key="9">
    <source>
        <dbReference type="ARBA" id="ARBA00023136"/>
    </source>
</evidence>
<organism evidence="14">
    <name type="scientific">Boodleopsis sp. H.0758</name>
    <dbReference type="NCBI Taxonomy" id="2320802"/>
    <lineage>
        <taxon>Eukaryota</taxon>
        <taxon>Viridiplantae</taxon>
        <taxon>Chlorophyta</taxon>
        <taxon>core chlorophytes</taxon>
        <taxon>Ulvophyceae</taxon>
        <taxon>TCBD clade</taxon>
        <taxon>Bryopsidales</taxon>
        <taxon>Halimedineae</taxon>
        <taxon>Halimedaceae</taxon>
        <taxon>Rhipileae</taxon>
        <taxon>Boodleopsis</taxon>
    </lineage>
</organism>
<evidence type="ECO:0000313" key="14">
    <source>
        <dbReference type="EMBL" id="AYC64956.1"/>
    </source>
</evidence>
<evidence type="ECO:0000256" key="10">
    <source>
        <dbReference type="ARBA" id="ARBA00023276"/>
    </source>
</evidence>
<keyword evidence="4 12" id="KW-0674">Reaction center</keyword>
<proteinExistence type="inferred from homology"/>
<dbReference type="RefSeq" id="YP_009518991.1">
    <property type="nucleotide sequence ID" value="NC_039521.1"/>
</dbReference>
<evidence type="ECO:0000256" key="5">
    <source>
        <dbReference type="ARBA" id="ARBA00022531"/>
    </source>
</evidence>
<reference evidence="14" key="1">
    <citation type="submission" date="2018-07" db="EMBL/GenBank/DDBJ databases">
        <authorList>
            <person name="Quirk P.G."/>
            <person name="Krulwich T.A."/>
        </authorList>
    </citation>
    <scope>NUCLEOTIDE SEQUENCE</scope>
</reference>
<name>A0A386AZT3_9CHLO</name>
<dbReference type="EMBL" id="MH591104">
    <property type="protein sequence ID" value="AYC64956.1"/>
    <property type="molecule type" value="Genomic_DNA"/>
</dbReference>
<feature type="transmembrane region" description="Helical" evidence="13">
    <location>
        <begin position="7"/>
        <end position="27"/>
    </location>
</feature>
<evidence type="ECO:0000256" key="12">
    <source>
        <dbReference type="RuleBase" id="RU003472"/>
    </source>
</evidence>
<evidence type="ECO:0000256" key="11">
    <source>
        <dbReference type="ARBA" id="ARBA00038734"/>
    </source>
</evidence>
<evidence type="ECO:0000256" key="3">
    <source>
        <dbReference type="ARBA" id="ARBA00021665"/>
    </source>
</evidence>
<comment type="function">
    <text evidence="12">Controls the interaction of photosystem II (PSII) cores with the light-harvesting antenna, regulates electron flow through the 2 photosystem reaction centers. PSII is a light-driven water plastoquinone oxidoreductase, using light energy to abstract electrons from H(2)O, generating a proton gradient subsequently used for ATP formation.</text>
</comment>
<evidence type="ECO:0000256" key="7">
    <source>
        <dbReference type="ARBA" id="ARBA00022989"/>
    </source>
</evidence>
<dbReference type="NCBIfam" id="TIGR03043">
    <property type="entry name" value="PS_II_psbZ"/>
    <property type="match status" value="1"/>
</dbReference>
<evidence type="ECO:0000256" key="4">
    <source>
        <dbReference type="ARBA" id="ARBA00022469"/>
    </source>
</evidence>
<comment type="subcellular location">
    <subcellularLocation>
        <location evidence="1">Membrane</location>
    </subcellularLocation>
</comment>
<gene>
    <name evidence="14" type="primary">psbZ</name>
</gene>
<sequence length="69" mass="8068">MDSIFKILILFFILFSFLLVIGVPIVFSYDSSSTINIEQYKKNRSILFTFVSIWFILVFTLGIFNSFIV</sequence>
<protein>
    <recommendedName>
        <fullName evidence="3 12">Photosystem II reaction center protein Z</fullName>
    </recommendedName>
</protein>
<keyword evidence="14" id="KW-0150">Chloroplast</keyword>
<dbReference type="InterPro" id="IPR002644">
    <property type="entry name" value="PSII_PsbZ"/>
</dbReference>
<comment type="similarity">
    <text evidence="2 12">Belongs to the PsbZ family.</text>
</comment>
<keyword evidence="8 12" id="KW-0793">Thylakoid</keyword>
<evidence type="ECO:0000256" key="2">
    <source>
        <dbReference type="ARBA" id="ARBA00008367"/>
    </source>
</evidence>
<keyword evidence="14" id="KW-0934">Plastid</keyword>
<dbReference type="GeneID" id="38278716"/>
<feature type="transmembrane region" description="Helical" evidence="13">
    <location>
        <begin position="47"/>
        <end position="68"/>
    </location>
</feature>
<dbReference type="GO" id="GO:0042549">
    <property type="term" value="P:photosystem II stabilization"/>
    <property type="evidence" value="ECO:0007669"/>
    <property type="project" value="InterPro"/>
</dbReference>
<evidence type="ECO:0000256" key="6">
    <source>
        <dbReference type="ARBA" id="ARBA00022692"/>
    </source>
</evidence>
<dbReference type="AlphaFoldDB" id="A0A386AZT3"/>
<dbReference type="Pfam" id="PF01737">
    <property type="entry name" value="Ycf9"/>
    <property type="match status" value="1"/>
</dbReference>
<evidence type="ECO:0000256" key="1">
    <source>
        <dbReference type="ARBA" id="ARBA00004370"/>
    </source>
</evidence>
<keyword evidence="6 12" id="KW-0812">Transmembrane</keyword>
<geneLocation type="chloroplast" evidence="14"/>
<evidence type="ECO:0000256" key="8">
    <source>
        <dbReference type="ARBA" id="ARBA00023078"/>
    </source>
</evidence>
<dbReference type="SUPFAM" id="SSF161055">
    <property type="entry name" value="PsbZ-like"/>
    <property type="match status" value="1"/>
</dbReference>
<dbReference type="GO" id="GO:0015979">
    <property type="term" value="P:photosynthesis"/>
    <property type="evidence" value="ECO:0007669"/>
    <property type="project" value="UniProtKB-KW"/>
</dbReference>
<comment type="subunit">
    <text evidence="11">PSII is composed of 1 copy each of membrane proteins PsbA, PsbB, PsbC, PsbD, PsbE, PsbF, PsbH, PsbI, PsbJ, PsbK, PsbL, PsbM, PsbT, PsbY, PsbZ, Psb30/Ycf12, at least 3 peripheral proteins of the oxygen-evolving complex and a large number of cofactors. It forms dimeric complexes.</text>
</comment>
<keyword evidence="9 13" id="KW-0472">Membrane</keyword>